<evidence type="ECO:0000256" key="2">
    <source>
        <dbReference type="ARBA" id="ARBA00004429"/>
    </source>
</evidence>
<keyword evidence="5" id="KW-0997">Cell inner membrane</keyword>
<dbReference type="InterPro" id="IPR050980">
    <property type="entry name" value="2C_sensor_his_kinase"/>
</dbReference>
<dbReference type="SMART" id="SM00388">
    <property type="entry name" value="HisKA"/>
    <property type="match status" value="1"/>
</dbReference>
<dbReference type="Pfam" id="PF02518">
    <property type="entry name" value="HATPase_c"/>
    <property type="match status" value="1"/>
</dbReference>
<dbReference type="Pfam" id="PF00512">
    <property type="entry name" value="HisKA"/>
    <property type="match status" value="1"/>
</dbReference>
<dbReference type="EMBL" id="CP013344">
    <property type="protein sequence ID" value="AMU89979.1"/>
    <property type="molecule type" value="Genomic_DNA"/>
</dbReference>
<evidence type="ECO:0000256" key="15">
    <source>
        <dbReference type="SAM" id="Phobius"/>
    </source>
</evidence>
<evidence type="ECO:0000256" key="1">
    <source>
        <dbReference type="ARBA" id="ARBA00000085"/>
    </source>
</evidence>
<evidence type="ECO:0000313" key="19">
    <source>
        <dbReference type="Proteomes" id="UP000076088"/>
    </source>
</evidence>
<dbReference type="SMART" id="SM00387">
    <property type="entry name" value="HATPase_c"/>
    <property type="match status" value="1"/>
</dbReference>
<evidence type="ECO:0000256" key="12">
    <source>
        <dbReference type="ARBA" id="ARBA00022989"/>
    </source>
</evidence>
<evidence type="ECO:0000256" key="11">
    <source>
        <dbReference type="ARBA" id="ARBA00022840"/>
    </source>
</evidence>
<dbReference type="RefSeq" id="WP_054726076.1">
    <property type="nucleotide sequence ID" value="NZ_CP009429.1"/>
</dbReference>
<keyword evidence="10 18" id="KW-0418">Kinase</keyword>
<dbReference type="InterPro" id="IPR005467">
    <property type="entry name" value="His_kinase_dom"/>
</dbReference>
<feature type="domain" description="HAMP" evidence="17">
    <location>
        <begin position="188"/>
        <end position="240"/>
    </location>
</feature>
<reference evidence="18 19" key="2">
    <citation type="journal article" date="2016" name="Genome Announc.">
        <title>Complete Genome Sequence of Sphingopyxis macrogoltabida Strain 203N (NBRC 111659), a Polyethylene Glycol Degrader.</title>
        <authorList>
            <person name="Ohtsubo Y."/>
            <person name="Nonoyama S."/>
            <person name="Nagata Y."/>
            <person name="Numata M."/>
            <person name="Tsuchikane K."/>
            <person name="Hosoyama A."/>
            <person name="Yamazoe A."/>
            <person name="Tsuda M."/>
            <person name="Fujita N."/>
            <person name="Kawai F."/>
        </authorList>
    </citation>
    <scope>NUCLEOTIDE SEQUENCE [LARGE SCALE GENOMIC DNA]</scope>
    <source>
        <strain evidence="18 19">203N</strain>
    </source>
</reference>
<dbReference type="PROSITE" id="PS50109">
    <property type="entry name" value="HIS_KIN"/>
    <property type="match status" value="1"/>
</dbReference>
<keyword evidence="19" id="KW-1185">Reference proteome</keyword>
<evidence type="ECO:0000256" key="10">
    <source>
        <dbReference type="ARBA" id="ARBA00022777"/>
    </source>
</evidence>
<protein>
    <recommendedName>
        <fullName evidence="3">histidine kinase</fullName>
        <ecNumber evidence="3">2.7.13.3</ecNumber>
    </recommendedName>
</protein>
<dbReference type="InterPro" id="IPR004358">
    <property type="entry name" value="Sig_transdc_His_kin-like_C"/>
</dbReference>
<dbReference type="InterPro" id="IPR003594">
    <property type="entry name" value="HATPase_dom"/>
</dbReference>
<dbReference type="PANTHER" id="PTHR44936">
    <property type="entry name" value="SENSOR PROTEIN CREC"/>
    <property type="match status" value="1"/>
</dbReference>
<dbReference type="GO" id="GO:0005524">
    <property type="term" value="F:ATP binding"/>
    <property type="evidence" value="ECO:0007669"/>
    <property type="project" value="UniProtKB-KW"/>
</dbReference>
<keyword evidence="11" id="KW-0067">ATP-binding</keyword>
<dbReference type="InterPro" id="IPR003661">
    <property type="entry name" value="HisK_dim/P_dom"/>
</dbReference>
<gene>
    <name evidence="18" type="ORF">ATM17_13125</name>
</gene>
<dbReference type="AlphaFoldDB" id="A0AAC8Z1L5"/>
<dbReference type="CDD" id="cd00082">
    <property type="entry name" value="HisKA"/>
    <property type="match status" value="1"/>
</dbReference>
<keyword evidence="6" id="KW-0597">Phosphoprotein</keyword>
<dbReference type="InterPro" id="IPR003660">
    <property type="entry name" value="HAMP_dom"/>
</dbReference>
<keyword evidence="14 15" id="KW-0472">Membrane</keyword>
<evidence type="ECO:0000256" key="5">
    <source>
        <dbReference type="ARBA" id="ARBA00022519"/>
    </source>
</evidence>
<dbReference type="Proteomes" id="UP000076088">
    <property type="component" value="Chromosome"/>
</dbReference>
<keyword evidence="9" id="KW-0547">Nucleotide-binding</keyword>
<keyword evidence="12 15" id="KW-1133">Transmembrane helix</keyword>
<evidence type="ECO:0000256" key="14">
    <source>
        <dbReference type="ARBA" id="ARBA00023136"/>
    </source>
</evidence>
<reference evidence="19" key="1">
    <citation type="submission" date="2015-11" db="EMBL/GenBank/DDBJ databases">
        <title>Complete genome sequence of a polyethylene-glycol degrader Sphingopyxis macrogoltabida 203N (NBRC 111659).</title>
        <authorList>
            <person name="Yoshiyuki O."/>
            <person name="Shouta N."/>
            <person name="Nagata Y."/>
            <person name="Numata M."/>
            <person name="Tsuchikane K."/>
            <person name="Hosoyama A."/>
            <person name="Yamazoe A."/>
            <person name="Tsuda M."/>
            <person name="Fujita N."/>
            <person name="Kawai F."/>
        </authorList>
    </citation>
    <scope>NUCLEOTIDE SEQUENCE [LARGE SCALE GENOMIC DNA]</scope>
    <source>
        <strain evidence="19">203N</strain>
    </source>
</reference>
<dbReference type="GO" id="GO:0000155">
    <property type="term" value="F:phosphorelay sensor kinase activity"/>
    <property type="evidence" value="ECO:0007669"/>
    <property type="project" value="InterPro"/>
</dbReference>
<evidence type="ECO:0000256" key="8">
    <source>
        <dbReference type="ARBA" id="ARBA00022692"/>
    </source>
</evidence>
<dbReference type="KEGG" id="smaz:LH19_06680"/>
<evidence type="ECO:0000256" key="4">
    <source>
        <dbReference type="ARBA" id="ARBA00022475"/>
    </source>
</evidence>
<dbReference type="SUPFAM" id="SSF55874">
    <property type="entry name" value="ATPase domain of HSP90 chaperone/DNA topoisomerase II/histidine kinase"/>
    <property type="match status" value="1"/>
</dbReference>
<dbReference type="EC" id="2.7.13.3" evidence="3"/>
<evidence type="ECO:0000256" key="13">
    <source>
        <dbReference type="ARBA" id="ARBA00023012"/>
    </source>
</evidence>
<comment type="subcellular location">
    <subcellularLocation>
        <location evidence="2">Cell inner membrane</location>
        <topology evidence="2">Multi-pass membrane protein</topology>
    </subcellularLocation>
</comment>
<comment type="catalytic activity">
    <reaction evidence="1">
        <text>ATP + protein L-histidine = ADP + protein N-phospho-L-histidine.</text>
        <dbReference type="EC" id="2.7.13.3"/>
    </reaction>
</comment>
<accession>A0AAC8Z1L5</accession>
<keyword evidence="7" id="KW-0808">Transferase</keyword>
<organism evidence="18 19">
    <name type="scientific">Sphingopyxis macrogoltabida</name>
    <name type="common">Sphingomonas macrogoltabidus</name>
    <dbReference type="NCBI Taxonomy" id="33050"/>
    <lineage>
        <taxon>Bacteria</taxon>
        <taxon>Pseudomonadati</taxon>
        <taxon>Pseudomonadota</taxon>
        <taxon>Alphaproteobacteria</taxon>
        <taxon>Sphingomonadales</taxon>
        <taxon>Sphingomonadaceae</taxon>
        <taxon>Sphingopyxis</taxon>
    </lineage>
</organism>
<feature type="domain" description="Histidine kinase" evidence="16">
    <location>
        <begin position="248"/>
        <end position="447"/>
    </location>
</feature>
<proteinExistence type="predicted"/>
<evidence type="ECO:0000256" key="6">
    <source>
        <dbReference type="ARBA" id="ARBA00022553"/>
    </source>
</evidence>
<evidence type="ECO:0000259" key="17">
    <source>
        <dbReference type="PROSITE" id="PS50885"/>
    </source>
</evidence>
<name>A0AAC8Z1L5_SPHMC</name>
<dbReference type="Gene3D" id="1.10.287.130">
    <property type="match status" value="1"/>
</dbReference>
<dbReference type="PANTHER" id="PTHR44936:SF5">
    <property type="entry name" value="SENSOR HISTIDINE KINASE ENVZ"/>
    <property type="match status" value="1"/>
</dbReference>
<dbReference type="GO" id="GO:0005886">
    <property type="term" value="C:plasma membrane"/>
    <property type="evidence" value="ECO:0007669"/>
    <property type="project" value="UniProtKB-SubCell"/>
</dbReference>
<dbReference type="Gene3D" id="3.30.565.10">
    <property type="entry name" value="Histidine kinase-like ATPase, C-terminal domain"/>
    <property type="match status" value="1"/>
</dbReference>
<evidence type="ECO:0000259" key="16">
    <source>
        <dbReference type="PROSITE" id="PS50109"/>
    </source>
</evidence>
<evidence type="ECO:0000256" key="7">
    <source>
        <dbReference type="ARBA" id="ARBA00022679"/>
    </source>
</evidence>
<keyword evidence="8 15" id="KW-0812">Transmembrane</keyword>
<sequence>MKLRLWPRSLIGQLFVAVALMLFVAQAINFTLLARGQRQQVLAHGGGMAVGRIIDAIERDRRGDFGPGHDEDRMRRERIPKLVISDRPPPVPAGAVRMPDLADYVTDLLNEADLKAEAIDAWVLPQRPRAMRPDFPARTVIVSAKVDGRYFAVRSRIQAGGNRLQGFLVWQTLTLYLLLLVPIMLIAWRAARPLRDLTRAVRSNPALRDTTPLEEEGPSDVRDLIGAFNAYRARIATMLSDKDRMLGAVGHDLRTPLASLRVRVEQVEDERLRDKMIASIEEMTAMLADILALARSGAGTEVQERLDAAALARELAADYGEQGKDVGVGELAEAAVMARPMLLRRALRNLIDNALAYGVRARLSVAAIDGQVRLVVSDDGPGLSGEQIRTLVEPFARGEQSRNRATGGAGLGLSIARDIAEGEGGTLTLANRDSGGLDAVIVLLTAP</sequence>
<dbReference type="SUPFAM" id="SSF47384">
    <property type="entry name" value="Homodimeric domain of signal transducing histidine kinase"/>
    <property type="match status" value="1"/>
</dbReference>
<keyword evidence="4" id="KW-1003">Cell membrane</keyword>
<dbReference type="PRINTS" id="PR00344">
    <property type="entry name" value="BCTRLSENSOR"/>
</dbReference>
<dbReference type="PROSITE" id="PS50885">
    <property type="entry name" value="HAMP"/>
    <property type="match status" value="1"/>
</dbReference>
<keyword evidence="13" id="KW-0902">Two-component regulatory system</keyword>
<dbReference type="InterPro" id="IPR036097">
    <property type="entry name" value="HisK_dim/P_sf"/>
</dbReference>
<dbReference type="CDD" id="cd00075">
    <property type="entry name" value="HATPase"/>
    <property type="match status" value="1"/>
</dbReference>
<evidence type="ECO:0000256" key="3">
    <source>
        <dbReference type="ARBA" id="ARBA00012438"/>
    </source>
</evidence>
<feature type="transmembrane region" description="Helical" evidence="15">
    <location>
        <begin position="167"/>
        <end position="188"/>
    </location>
</feature>
<evidence type="ECO:0000256" key="9">
    <source>
        <dbReference type="ARBA" id="ARBA00022741"/>
    </source>
</evidence>
<evidence type="ECO:0000313" key="18">
    <source>
        <dbReference type="EMBL" id="AMU89979.1"/>
    </source>
</evidence>
<dbReference type="InterPro" id="IPR036890">
    <property type="entry name" value="HATPase_C_sf"/>
</dbReference>